<feature type="region of interest" description="Disordered" evidence="1">
    <location>
        <begin position="400"/>
        <end position="425"/>
    </location>
</feature>
<feature type="region of interest" description="Disordered" evidence="1">
    <location>
        <begin position="339"/>
        <end position="371"/>
    </location>
</feature>
<feature type="compositionally biased region" description="Basic and acidic residues" evidence="1">
    <location>
        <begin position="226"/>
        <end position="236"/>
    </location>
</feature>
<organism evidence="2 3">
    <name type="scientific">Dryococelus australis</name>
    <dbReference type="NCBI Taxonomy" id="614101"/>
    <lineage>
        <taxon>Eukaryota</taxon>
        <taxon>Metazoa</taxon>
        <taxon>Ecdysozoa</taxon>
        <taxon>Arthropoda</taxon>
        <taxon>Hexapoda</taxon>
        <taxon>Insecta</taxon>
        <taxon>Pterygota</taxon>
        <taxon>Neoptera</taxon>
        <taxon>Polyneoptera</taxon>
        <taxon>Phasmatodea</taxon>
        <taxon>Verophasmatodea</taxon>
        <taxon>Anareolatae</taxon>
        <taxon>Phasmatidae</taxon>
        <taxon>Eurycanthinae</taxon>
        <taxon>Dryococelus</taxon>
    </lineage>
</organism>
<keyword evidence="3" id="KW-1185">Reference proteome</keyword>
<dbReference type="Proteomes" id="UP001159363">
    <property type="component" value="Chromosome X"/>
</dbReference>
<comment type="caution">
    <text evidence="2">The sequence shown here is derived from an EMBL/GenBank/DDBJ whole genome shotgun (WGS) entry which is preliminary data.</text>
</comment>
<dbReference type="EMBL" id="JARBHB010000004">
    <property type="protein sequence ID" value="KAJ8887710.1"/>
    <property type="molecule type" value="Genomic_DNA"/>
</dbReference>
<gene>
    <name evidence="2" type="ORF">PR048_013928</name>
</gene>
<evidence type="ECO:0000256" key="1">
    <source>
        <dbReference type="SAM" id="MobiDB-lite"/>
    </source>
</evidence>
<accession>A0ABQ9HUG7</accession>
<evidence type="ECO:0000313" key="2">
    <source>
        <dbReference type="EMBL" id="KAJ8887710.1"/>
    </source>
</evidence>
<sequence>MSLDGAQSCLDRSVYPPIPTVSNTSLQCRQNSSSDEQSAQSLTCLSEDDDVASLKLIQLGKAARICSITTTAASTAVATIISATDADAATATVIRFNGVDVVNGVDGVNIFDGANRVDRVNGADEVNRVDGVDVVNMVNGVRGVDARESVACWGWNECGLLRYSEIIDGITIYDTEMERNTWLSRSVTLVWRDAPKEGLASYKGRRSEVSMERRRNERSGGGGTGDPRENPPDQRHRLARSPHAKVNPGERPPASNQPRFAWVGEGETKEKWLLYNVISSGHGCVQLRQRTAVPLEHWETLTSLYTCVDTIIICGLRETPREFLLQICAVISDYDPDLGLQEEGNSHSAEQERESIELRNSSSGIEESEDELCSTGQKWQPVKREIGAFVMVCGAGMGGRGKREDPEKARRPKAASGTIPTCEGPVTWPRIEPGSSWWEASRLTSVCAPPVYGAGGSGFESQNRKALLSEDLLYQTDQQQGKLSLITVPMLAVRRLHSRWPLPSLVVAPLARRFSSFTHLALKHVQSSVLQAVSSDAHRGLNNLAYATGLLGVSVVKNGRWDQNNRHVSIHGAECLQLLREGFKCAKMCVEEDIEAARGNLAREEVKNAAAIVNGDNTRETYESL</sequence>
<proteinExistence type="predicted"/>
<feature type="region of interest" description="Disordered" evidence="1">
    <location>
        <begin position="202"/>
        <end position="261"/>
    </location>
</feature>
<name>A0ABQ9HUG7_9NEOP</name>
<reference evidence="2 3" key="1">
    <citation type="submission" date="2023-02" db="EMBL/GenBank/DDBJ databases">
        <title>LHISI_Scaffold_Assembly.</title>
        <authorList>
            <person name="Stuart O.P."/>
            <person name="Cleave R."/>
            <person name="Magrath M.J.L."/>
            <person name="Mikheyev A.S."/>
        </authorList>
    </citation>
    <scope>NUCLEOTIDE SEQUENCE [LARGE SCALE GENOMIC DNA]</scope>
    <source>
        <strain evidence="2">Daus_M_001</strain>
        <tissue evidence="2">Leg muscle</tissue>
    </source>
</reference>
<evidence type="ECO:0000313" key="3">
    <source>
        <dbReference type="Proteomes" id="UP001159363"/>
    </source>
</evidence>
<feature type="compositionally biased region" description="Basic and acidic residues" evidence="1">
    <location>
        <begin position="205"/>
        <end position="218"/>
    </location>
</feature>
<protein>
    <submittedName>
        <fullName evidence="2">Uncharacterized protein</fullName>
    </submittedName>
</protein>